<dbReference type="Pfam" id="PF13471">
    <property type="entry name" value="Transglut_core3"/>
    <property type="match status" value="1"/>
</dbReference>
<evidence type="ECO:0000259" key="1">
    <source>
        <dbReference type="Pfam" id="PF13471"/>
    </source>
</evidence>
<feature type="domain" description="Microcin J25-processing protein McjB C-terminal" evidence="1">
    <location>
        <begin position="53"/>
        <end position="132"/>
    </location>
</feature>
<dbReference type="NCBIfam" id="NF033537">
    <property type="entry name" value="lasso_biosyn_B2"/>
    <property type="match status" value="1"/>
</dbReference>
<comment type="caution">
    <text evidence="2">The sequence shown here is derived from an EMBL/GenBank/DDBJ whole genome shotgun (WGS) entry which is preliminary data.</text>
</comment>
<dbReference type="AlphaFoldDB" id="A0A927IIT3"/>
<dbReference type="InterPro" id="IPR053521">
    <property type="entry name" value="McjB-like"/>
</dbReference>
<organism evidence="2 3">
    <name type="scientific">Pelagicoccus enzymogenes</name>
    <dbReference type="NCBI Taxonomy" id="2773457"/>
    <lineage>
        <taxon>Bacteria</taxon>
        <taxon>Pseudomonadati</taxon>
        <taxon>Verrucomicrobiota</taxon>
        <taxon>Opitutia</taxon>
        <taxon>Puniceicoccales</taxon>
        <taxon>Pelagicoccaceae</taxon>
        <taxon>Pelagicoccus</taxon>
    </lineage>
</organism>
<protein>
    <submittedName>
        <fullName evidence="2">Lasso peptide biosynthesis B2 protein</fullName>
    </submittedName>
</protein>
<keyword evidence="3" id="KW-1185">Reference proteome</keyword>
<proteinExistence type="predicted"/>
<gene>
    <name evidence="2" type="ORF">IEN85_16460</name>
</gene>
<dbReference type="Proteomes" id="UP000622317">
    <property type="component" value="Unassembled WGS sequence"/>
</dbReference>
<name>A0A927IIT3_9BACT</name>
<accession>A0A927IIT3</accession>
<dbReference type="EMBL" id="JACYFG010000040">
    <property type="protein sequence ID" value="MBD5781093.1"/>
    <property type="molecule type" value="Genomic_DNA"/>
</dbReference>
<dbReference type="InterPro" id="IPR032708">
    <property type="entry name" value="McjB_C"/>
</dbReference>
<reference evidence="2" key="1">
    <citation type="submission" date="2020-09" db="EMBL/GenBank/DDBJ databases">
        <title>Pelagicoccus enzymogenes sp. nov. with an EPS production, isolated from marine sediment.</title>
        <authorList>
            <person name="Feng X."/>
        </authorList>
    </citation>
    <scope>NUCLEOTIDE SEQUENCE</scope>
    <source>
        <strain evidence="2">NFK12</strain>
    </source>
</reference>
<evidence type="ECO:0000313" key="3">
    <source>
        <dbReference type="Proteomes" id="UP000622317"/>
    </source>
</evidence>
<evidence type="ECO:0000313" key="2">
    <source>
        <dbReference type="EMBL" id="MBD5781093.1"/>
    </source>
</evidence>
<sequence>MRSDTTLEGMEVCLALLAAKLLVRFSPVSLPFFVLRTLGTGRCGLSFYDPRLTRGIAVRIAQASELLPCRFLCLHQALAASFLFWRRSLPLFVGIGVREDEIGKVRAHAWTASLGNPITGGKASELGFKELATFGSACIRIEPYGAERRIEVVLL</sequence>